<dbReference type="AlphaFoldDB" id="A0A0C9WXJ2"/>
<name>A0A0C9WXJ2_9AGAR</name>
<evidence type="ECO:0000313" key="2">
    <source>
        <dbReference type="Proteomes" id="UP000054477"/>
    </source>
</evidence>
<organism evidence="1 2">
    <name type="scientific">Laccaria amethystina LaAM-08-1</name>
    <dbReference type="NCBI Taxonomy" id="1095629"/>
    <lineage>
        <taxon>Eukaryota</taxon>
        <taxon>Fungi</taxon>
        <taxon>Dikarya</taxon>
        <taxon>Basidiomycota</taxon>
        <taxon>Agaricomycotina</taxon>
        <taxon>Agaricomycetes</taxon>
        <taxon>Agaricomycetidae</taxon>
        <taxon>Agaricales</taxon>
        <taxon>Agaricineae</taxon>
        <taxon>Hydnangiaceae</taxon>
        <taxon>Laccaria</taxon>
    </lineage>
</organism>
<gene>
    <name evidence="1" type="ORF">K443DRAFT_15527</name>
</gene>
<sequence length="110" mass="11981">MFKASAMINAPAHGPARSAITKPIKDQAKEATKGLHPVVFLSHTLANRTTNLRGLHLLLKALILVSAHPATQLIVRLLRPANFSALQTTMTPTRMCSLQIPQTFLALHNN</sequence>
<dbReference type="EMBL" id="KN839288">
    <property type="protein sequence ID" value="KIJ90101.1"/>
    <property type="molecule type" value="Genomic_DNA"/>
</dbReference>
<keyword evidence="2" id="KW-1185">Reference proteome</keyword>
<reference evidence="1 2" key="1">
    <citation type="submission" date="2014-04" db="EMBL/GenBank/DDBJ databases">
        <authorList>
            <consortium name="DOE Joint Genome Institute"/>
            <person name="Kuo A."/>
            <person name="Kohler A."/>
            <person name="Nagy L.G."/>
            <person name="Floudas D."/>
            <person name="Copeland A."/>
            <person name="Barry K.W."/>
            <person name="Cichocki N."/>
            <person name="Veneault-Fourrey C."/>
            <person name="LaButti K."/>
            <person name="Lindquist E.A."/>
            <person name="Lipzen A."/>
            <person name="Lundell T."/>
            <person name="Morin E."/>
            <person name="Murat C."/>
            <person name="Sun H."/>
            <person name="Tunlid A."/>
            <person name="Henrissat B."/>
            <person name="Grigoriev I.V."/>
            <person name="Hibbett D.S."/>
            <person name="Martin F."/>
            <person name="Nordberg H.P."/>
            <person name="Cantor M.N."/>
            <person name="Hua S.X."/>
        </authorList>
    </citation>
    <scope>NUCLEOTIDE SEQUENCE [LARGE SCALE GENOMIC DNA]</scope>
    <source>
        <strain evidence="1 2">LaAM-08-1</strain>
    </source>
</reference>
<evidence type="ECO:0000313" key="1">
    <source>
        <dbReference type="EMBL" id="KIJ90101.1"/>
    </source>
</evidence>
<reference evidence="2" key="2">
    <citation type="submission" date="2015-01" db="EMBL/GenBank/DDBJ databases">
        <title>Evolutionary Origins and Diversification of the Mycorrhizal Mutualists.</title>
        <authorList>
            <consortium name="DOE Joint Genome Institute"/>
            <consortium name="Mycorrhizal Genomics Consortium"/>
            <person name="Kohler A."/>
            <person name="Kuo A."/>
            <person name="Nagy L.G."/>
            <person name="Floudas D."/>
            <person name="Copeland A."/>
            <person name="Barry K.W."/>
            <person name="Cichocki N."/>
            <person name="Veneault-Fourrey C."/>
            <person name="LaButti K."/>
            <person name="Lindquist E.A."/>
            <person name="Lipzen A."/>
            <person name="Lundell T."/>
            <person name="Morin E."/>
            <person name="Murat C."/>
            <person name="Riley R."/>
            <person name="Ohm R."/>
            <person name="Sun H."/>
            <person name="Tunlid A."/>
            <person name="Henrissat B."/>
            <person name="Grigoriev I.V."/>
            <person name="Hibbett D.S."/>
            <person name="Martin F."/>
        </authorList>
    </citation>
    <scope>NUCLEOTIDE SEQUENCE [LARGE SCALE GENOMIC DNA]</scope>
    <source>
        <strain evidence="2">LaAM-08-1</strain>
    </source>
</reference>
<dbReference type="Proteomes" id="UP000054477">
    <property type="component" value="Unassembled WGS sequence"/>
</dbReference>
<dbReference type="HOGENOM" id="CLU_2171499_0_0_1"/>
<protein>
    <submittedName>
        <fullName evidence="1">Unplaced genomic scaffold K443scaffold_753, whole genome shotgun sequence</fullName>
    </submittedName>
</protein>
<accession>A0A0C9WXJ2</accession>
<proteinExistence type="predicted"/>